<evidence type="ECO:0000256" key="9">
    <source>
        <dbReference type="ARBA" id="ARBA00022664"/>
    </source>
</evidence>
<dbReference type="GO" id="GO:0008380">
    <property type="term" value="P:RNA splicing"/>
    <property type="evidence" value="ECO:0007669"/>
    <property type="project" value="UniProtKB-KW"/>
</dbReference>
<comment type="catalytic activity">
    <reaction evidence="20">
        <text>a 5'-end (N(7)-methyl 5'-triphosphoguanosine)-ribonucleoside in mRNA + H2O = N(7)-methyl-GMP + a 5'-end diphospho-ribonucleoside in mRNA + 2 H(+)</text>
        <dbReference type="Rhea" id="RHEA:65388"/>
        <dbReference type="Rhea" id="RHEA-COMP:17165"/>
        <dbReference type="Rhea" id="RHEA-COMP:17167"/>
        <dbReference type="ChEBI" id="CHEBI:15377"/>
        <dbReference type="ChEBI" id="CHEBI:15378"/>
        <dbReference type="ChEBI" id="CHEBI:58285"/>
        <dbReference type="ChEBI" id="CHEBI:156461"/>
        <dbReference type="ChEBI" id="CHEBI:167616"/>
        <dbReference type="EC" id="3.6.1.59"/>
    </reaction>
</comment>
<evidence type="ECO:0000313" key="22">
    <source>
        <dbReference type="EMBL" id="EEN44228.1"/>
    </source>
</evidence>
<evidence type="ECO:0000256" key="6">
    <source>
        <dbReference type="ARBA" id="ARBA00015636"/>
    </source>
</evidence>
<dbReference type="PANTHER" id="PTHR12978:SF0">
    <property type="entry name" value="M7GPPPX DIPHOSPHATASE"/>
    <property type="match status" value="1"/>
</dbReference>
<dbReference type="eggNOG" id="KOG3969">
    <property type="taxonomic scope" value="Eukaryota"/>
</dbReference>
<evidence type="ECO:0000256" key="3">
    <source>
        <dbReference type="ARBA" id="ARBA00010208"/>
    </source>
</evidence>
<evidence type="ECO:0000256" key="2">
    <source>
        <dbReference type="ARBA" id="ARBA00004496"/>
    </source>
</evidence>
<sequence>MKQCIQCYKNMATADKVGQEVGKVLAKACITKDMLDQDPCHLPRLKCSDFTNGLVVELRKAHGVSSMHLAVQLKYLAPLELVVDIEKCKDKSLQKKANSVWEEYQKLSKNAKKHVMSDFLKAEFQLPKPRSATKACKLCKRKFDEEEQRESETNMAEKRRADDAEPITAQEPKKVKSDGTTQDDPHWATPLSSFQDFEMIKILNDHPKNKSVFVHGKFKGHEEEAVVILEKTPFSEETLPIALSGETKLKVGLKNDIYGNYHGTPPAQVNGIKVSVVYPATHKHLVKYSQQETYLVQETEDDYKNITLPFLEAEAFRIQWVYNILEHKTESERIVYEDPDKETGFILLPDMKWDLKQVNDLYLIAIVHKHGIRSLRDLTAEHLPLLHNILKRGQQAIQEKFDIPPCKLRIYLHYQPSYYHLHVHFTHLNFDAPGSGVERAHLLTDVIEHLEMMTDYYSKKTLSFCLRENDQLLVEFRKAGRVLEKSV</sequence>
<evidence type="ECO:0000256" key="5">
    <source>
        <dbReference type="ARBA" id="ARBA00012520"/>
    </source>
</evidence>
<dbReference type="Pfam" id="PF05652">
    <property type="entry name" value="DcpS"/>
    <property type="match status" value="1"/>
</dbReference>
<dbReference type="GO" id="GO:0000340">
    <property type="term" value="F:RNA 7-methylguanosine cap binding"/>
    <property type="evidence" value="ECO:0007669"/>
    <property type="project" value="UniProtKB-ARBA"/>
</dbReference>
<keyword evidence="9" id="KW-0507">mRNA processing</keyword>
<keyword evidence="12" id="KW-0508">mRNA splicing</keyword>
<name>C3ZTI1_BRAFL</name>
<evidence type="ECO:0000256" key="18">
    <source>
        <dbReference type="ARBA" id="ARBA00030830"/>
    </source>
</evidence>
<evidence type="ECO:0000256" key="11">
    <source>
        <dbReference type="ARBA" id="ARBA00022990"/>
    </source>
</evidence>
<evidence type="ECO:0000256" key="14">
    <source>
        <dbReference type="ARBA" id="ARBA00029885"/>
    </source>
</evidence>
<feature type="region of interest" description="Disordered" evidence="21">
    <location>
        <begin position="147"/>
        <end position="188"/>
    </location>
</feature>
<evidence type="ECO:0000256" key="16">
    <source>
        <dbReference type="ARBA" id="ARBA00030609"/>
    </source>
</evidence>
<keyword evidence="8" id="KW-0597">Phosphoprotein</keyword>
<dbReference type="GO" id="GO:0006397">
    <property type="term" value="P:mRNA processing"/>
    <property type="evidence" value="ECO:0007669"/>
    <property type="project" value="UniProtKB-KW"/>
</dbReference>
<dbReference type="InterPro" id="IPR008594">
    <property type="entry name" value="DcpS/DCS2"/>
</dbReference>
<evidence type="ECO:0000256" key="12">
    <source>
        <dbReference type="ARBA" id="ARBA00023187"/>
    </source>
</evidence>
<evidence type="ECO:0000256" key="7">
    <source>
        <dbReference type="ARBA" id="ARBA00022490"/>
    </source>
</evidence>
<comment type="subunit">
    <text evidence="4">Homodimer. Associates with components of the exosome multienzyme ribonuclease complex, such as EXOSC3 and EXOSC4. Interacts with NDOR1.</text>
</comment>
<dbReference type="FunFam" id="3.30.428.10:FF:000006">
    <property type="entry name" value="m7GpppX diphosphatase"/>
    <property type="match status" value="1"/>
</dbReference>
<dbReference type="PANTHER" id="PTHR12978">
    <property type="entry name" value="HISTIDINE TRIAD HIT PROTEIN MEMBER"/>
    <property type="match status" value="1"/>
</dbReference>
<dbReference type="InParanoid" id="C3ZTI1"/>
<evidence type="ECO:0000256" key="10">
    <source>
        <dbReference type="ARBA" id="ARBA00022801"/>
    </source>
</evidence>
<dbReference type="GO" id="GO:0005737">
    <property type="term" value="C:cytoplasm"/>
    <property type="evidence" value="ECO:0007669"/>
    <property type="project" value="UniProtKB-SubCell"/>
</dbReference>
<dbReference type="InterPro" id="IPR036265">
    <property type="entry name" value="HIT-like_sf"/>
</dbReference>
<evidence type="ECO:0000256" key="21">
    <source>
        <dbReference type="SAM" id="MobiDB-lite"/>
    </source>
</evidence>
<dbReference type="Pfam" id="PF11969">
    <property type="entry name" value="DcpS_C"/>
    <property type="match status" value="1"/>
</dbReference>
<feature type="compositionally biased region" description="Basic and acidic residues" evidence="21">
    <location>
        <begin position="150"/>
        <end position="163"/>
    </location>
</feature>
<reference evidence="22" key="1">
    <citation type="journal article" date="2008" name="Nature">
        <title>The amphioxus genome and the evolution of the chordate karyotype.</title>
        <authorList>
            <consortium name="US DOE Joint Genome Institute (JGI-PGF)"/>
            <person name="Putnam N.H."/>
            <person name="Butts T."/>
            <person name="Ferrier D.E.K."/>
            <person name="Furlong R.F."/>
            <person name="Hellsten U."/>
            <person name="Kawashima T."/>
            <person name="Robinson-Rechavi M."/>
            <person name="Shoguchi E."/>
            <person name="Terry A."/>
            <person name="Yu J.-K."/>
            <person name="Benito-Gutierrez E.L."/>
            <person name="Dubchak I."/>
            <person name="Garcia-Fernandez J."/>
            <person name="Gibson-Brown J.J."/>
            <person name="Grigoriev I.V."/>
            <person name="Horton A.C."/>
            <person name="de Jong P.J."/>
            <person name="Jurka J."/>
            <person name="Kapitonov V.V."/>
            <person name="Kohara Y."/>
            <person name="Kuroki Y."/>
            <person name="Lindquist E."/>
            <person name="Lucas S."/>
            <person name="Osoegawa K."/>
            <person name="Pennacchio L.A."/>
            <person name="Salamov A.A."/>
            <person name="Satou Y."/>
            <person name="Sauka-Spengler T."/>
            <person name="Schmutz J."/>
            <person name="Shin-I T."/>
            <person name="Toyoda A."/>
            <person name="Bronner-Fraser M."/>
            <person name="Fujiyama A."/>
            <person name="Holland L.Z."/>
            <person name="Holland P.W.H."/>
            <person name="Satoh N."/>
            <person name="Rokhsar D.S."/>
        </authorList>
    </citation>
    <scope>NUCLEOTIDE SEQUENCE [LARGE SCALE GENOMIC DNA]</scope>
    <source>
        <strain evidence="22">S238N-H82</strain>
        <tissue evidence="22">Testes</tissue>
    </source>
</reference>
<dbReference type="SUPFAM" id="SSF54197">
    <property type="entry name" value="HIT-like"/>
    <property type="match status" value="1"/>
</dbReference>
<accession>C3ZTI1</accession>
<proteinExistence type="inferred from homology"/>
<evidence type="ECO:0000256" key="8">
    <source>
        <dbReference type="ARBA" id="ARBA00022553"/>
    </source>
</evidence>
<keyword evidence="11" id="KW-0007">Acetylation</keyword>
<dbReference type="AlphaFoldDB" id="C3ZTI1"/>
<dbReference type="Gene3D" id="3.30.200.40">
    <property type="entry name" value="Scavenger mRNA decapping enzyme, N-terminal domain"/>
    <property type="match status" value="1"/>
</dbReference>
<keyword evidence="13" id="KW-0539">Nucleus</keyword>
<dbReference type="SUPFAM" id="SSF102860">
    <property type="entry name" value="mRNA decapping enzyme DcpS N-terminal domain"/>
    <property type="match status" value="1"/>
</dbReference>
<evidence type="ECO:0000256" key="1">
    <source>
        <dbReference type="ARBA" id="ARBA00004123"/>
    </source>
</evidence>
<dbReference type="InterPro" id="IPR011145">
    <property type="entry name" value="Scavenger_mRNA_decap_enz_N"/>
</dbReference>
<evidence type="ECO:0000256" key="19">
    <source>
        <dbReference type="ARBA" id="ARBA00032946"/>
    </source>
</evidence>
<dbReference type="GO" id="GO:0005634">
    <property type="term" value="C:nucleus"/>
    <property type="evidence" value="ECO:0007669"/>
    <property type="project" value="UniProtKB-SubCell"/>
</dbReference>
<dbReference type="STRING" id="7739.C3ZTI1"/>
<dbReference type="FunFam" id="3.30.200.40:FF:000001">
    <property type="entry name" value="m7GpppX diphosphatase"/>
    <property type="match status" value="1"/>
</dbReference>
<evidence type="ECO:0000256" key="20">
    <source>
        <dbReference type="ARBA" id="ARBA00048222"/>
    </source>
</evidence>
<evidence type="ECO:0000256" key="17">
    <source>
        <dbReference type="ARBA" id="ARBA00030789"/>
    </source>
</evidence>
<gene>
    <name evidence="22" type="ORF">BRAFLDRAFT_118897</name>
</gene>
<dbReference type="Gene3D" id="3.30.428.10">
    <property type="entry name" value="HIT-like"/>
    <property type="match status" value="1"/>
</dbReference>
<keyword evidence="10" id="KW-0378">Hydrolase</keyword>
<comment type="similarity">
    <text evidence="3">Belongs to the HIT family.</text>
</comment>
<dbReference type="GO" id="GO:0140932">
    <property type="term" value="F:5'-(N(7)-methyl 5'-triphosphoguanosine)-[mRNA] diphosphatase activity"/>
    <property type="evidence" value="ECO:0007669"/>
    <property type="project" value="UniProtKB-EC"/>
</dbReference>
<dbReference type="EMBL" id="GG666677">
    <property type="protein sequence ID" value="EEN44228.1"/>
    <property type="molecule type" value="Genomic_DNA"/>
</dbReference>
<protein>
    <recommendedName>
        <fullName evidence="6">m7GpppX diphosphatase</fullName>
        <ecNumber evidence="5">3.6.1.59</ecNumber>
    </recommendedName>
    <alternativeName>
        <fullName evidence="19">DCS-1</fullName>
    </alternativeName>
    <alternativeName>
        <fullName evidence="16">Decapping scavenger enzyme</fullName>
    </alternativeName>
    <alternativeName>
        <fullName evidence="17">Hint-related 7meGMP-directed hydrolase</fullName>
    </alternativeName>
    <alternativeName>
        <fullName evidence="15">Histidine triad nucleotide-binding protein 5</fullName>
    </alternativeName>
    <alternativeName>
        <fullName evidence="18">Histidine triad protein member 5</fullName>
    </alternativeName>
    <alternativeName>
        <fullName evidence="14">Scavenger mRNA-decapping enzyme DcpS</fullName>
    </alternativeName>
</protein>
<keyword evidence="7" id="KW-0963">Cytoplasm</keyword>
<dbReference type="GO" id="GO:0000290">
    <property type="term" value="P:deadenylation-dependent decapping of nuclear-transcribed mRNA"/>
    <property type="evidence" value="ECO:0007669"/>
    <property type="project" value="InterPro"/>
</dbReference>
<dbReference type="EC" id="3.6.1.59" evidence="5"/>
<comment type="subcellular location">
    <subcellularLocation>
        <location evidence="2">Cytoplasm</location>
    </subcellularLocation>
    <subcellularLocation>
        <location evidence="1">Nucleus</location>
    </subcellularLocation>
</comment>
<evidence type="ECO:0000256" key="4">
    <source>
        <dbReference type="ARBA" id="ARBA00011140"/>
    </source>
</evidence>
<organism>
    <name type="scientific">Branchiostoma floridae</name>
    <name type="common">Florida lancelet</name>
    <name type="synonym">Amphioxus</name>
    <dbReference type="NCBI Taxonomy" id="7739"/>
    <lineage>
        <taxon>Eukaryota</taxon>
        <taxon>Metazoa</taxon>
        <taxon>Chordata</taxon>
        <taxon>Cephalochordata</taxon>
        <taxon>Leptocardii</taxon>
        <taxon>Amphioxiformes</taxon>
        <taxon>Branchiostomatidae</taxon>
        <taxon>Branchiostoma</taxon>
    </lineage>
</organism>
<evidence type="ECO:0000256" key="13">
    <source>
        <dbReference type="ARBA" id="ARBA00023242"/>
    </source>
</evidence>
<evidence type="ECO:0000256" key="15">
    <source>
        <dbReference type="ARBA" id="ARBA00030042"/>
    </source>
</evidence>